<dbReference type="CDD" id="cd16386">
    <property type="entry name" value="TcpC_N"/>
    <property type="match status" value="1"/>
</dbReference>
<evidence type="ECO:0000256" key="1">
    <source>
        <dbReference type="SAM" id="Phobius"/>
    </source>
</evidence>
<protein>
    <submittedName>
        <fullName evidence="2">Transposase</fullName>
    </submittedName>
</protein>
<feature type="transmembrane region" description="Helical" evidence="1">
    <location>
        <begin position="34"/>
        <end position="55"/>
    </location>
</feature>
<keyword evidence="1" id="KW-0812">Transmembrane</keyword>
<dbReference type="EMBL" id="NUFN01000044">
    <property type="protein sequence ID" value="PGH78589.1"/>
    <property type="molecule type" value="Genomic_DNA"/>
</dbReference>
<sequence length="319" mass="36684">MGGNILNWKELLKKLKPSGSRQQFRAPKNRGRKIGAIIFWVAFLWIFAVSVTTVIKGNSTKAVNASSQNEELKQNTENQAIRPEAIEFTKSFAKEYYTWQRTDEGKQKREDHLKSYLMESLDKQGGFDVKSAQWDSNYIQSVVSMVKETGKDQANIVLKVNYKLNRPNEEKNATQFLSIPITANKNAFVISGLPKVVNINEKAEIKEKEEKREEINNFDVKQDIKEFLPTFFKSYTTATPAELRYVLEDKDVKGLEGRMKLDKVVDAKVYPVKNQKEKYEVDVNVILVNSDSEAKMTMHYKLVVKKQKGQFVVTQIQNI</sequence>
<dbReference type="Gene3D" id="3.10.450.540">
    <property type="match status" value="2"/>
</dbReference>
<evidence type="ECO:0000313" key="3">
    <source>
        <dbReference type="EMBL" id="PGH78589.1"/>
    </source>
</evidence>
<dbReference type="Proteomes" id="UP000222944">
    <property type="component" value="Unassembled WGS sequence"/>
</dbReference>
<dbReference type="InterPro" id="IPR024735">
    <property type="entry name" value="TcpC"/>
</dbReference>
<accession>A0A9X6YEK1</accession>
<proteinExistence type="predicted"/>
<organism evidence="2 4">
    <name type="scientific">Bacillus thuringiensis</name>
    <dbReference type="NCBI Taxonomy" id="1428"/>
    <lineage>
        <taxon>Bacteria</taxon>
        <taxon>Bacillati</taxon>
        <taxon>Bacillota</taxon>
        <taxon>Bacilli</taxon>
        <taxon>Bacillales</taxon>
        <taxon>Bacillaceae</taxon>
        <taxon>Bacillus</taxon>
        <taxon>Bacillus cereus group</taxon>
    </lineage>
</organism>
<gene>
    <name evidence="3" type="ORF">CN899_28165</name>
    <name evidence="2" type="ORF">CON01_24690</name>
</gene>
<dbReference type="InterPro" id="IPR035628">
    <property type="entry name" value="TcpC_C"/>
</dbReference>
<evidence type="ECO:0000313" key="4">
    <source>
        <dbReference type="Proteomes" id="UP000220127"/>
    </source>
</evidence>
<keyword evidence="1" id="KW-1133">Transmembrane helix</keyword>
<dbReference type="AlphaFoldDB" id="A0A9X6YEK1"/>
<name>A0A9X6YEK1_BACTU</name>
<comment type="caution">
    <text evidence="2">The sequence shown here is derived from an EMBL/GenBank/DDBJ whole genome shotgun (WGS) entry which is preliminary data.</text>
</comment>
<dbReference type="CDD" id="cd16428">
    <property type="entry name" value="TcpC_C"/>
    <property type="match status" value="1"/>
</dbReference>
<evidence type="ECO:0000313" key="2">
    <source>
        <dbReference type="EMBL" id="PED11893.1"/>
    </source>
</evidence>
<keyword evidence="1" id="KW-0472">Membrane</keyword>
<dbReference type="EMBL" id="NVMD01000028">
    <property type="protein sequence ID" value="PED11893.1"/>
    <property type="molecule type" value="Genomic_DNA"/>
</dbReference>
<dbReference type="Pfam" id="PF12642">
    <property type="entry name" value="TpcC"/>
    <property type="match status" value="1"/>
</dbReference>
<evidence type="ECO:0000313" key="5">
    <source>
        <dbReference type="Proteomes" id="UP000222944"/>
    </source>
</evidence>
<reference evidence="4 5" key="1">
    <citation type="submission" date="2017-09" db="EMBL/GenBank/DDBJ databases">
        <title>Large-scale bioinformatics analysis of Bacillus genomes uncovers conserved roles of natural products in bacterial physiology.</title>
        <authorList>
            <consortium name="Agbiome Team Llc"/>
            <person name="Bleich R.M."/>
            <person name="Grubbs K.J."/>
            <person name="Santa Maria K.C."/>
            <person name="Allen S.E."/>
            <person name="Farag S."/>
            <person name="Shank E.A."/>
            <person name="Bowers A."/>
        </authorList>
    </citation>
    <scope>NUCLEOTIDE SEQUENCE [LARGE SCALE GENOMIC DNA]</scope>
    <source>
        <strain evidence="3 5">AFS058004</strain>
        <strain evidence="2 4">AFS094940</strain>
    </source>
</reference>
<dbReference type="Proteomes" id="UP000220127">
    <property type="component" value="Unassembled WGS sequence"/>
</dbReference>